<evidence type="ECO:0000313" key="3">
    <source>
        <dbReference type="Proteomes" id="UP000248863"/>
    </source>
</evidence>
<keyword evidence="3" id="KW-1185">Reference proteome</keyword>
<comment type="caution">
    <text evidence="2">The sequence shown here is derived from an EMBL/GenBank/DDBJ whole genome shotgun (WGS) entry which is preliminary data.</text>
</comment>
<dbReference type="InterPro" id="IPR010985">
    <property type="entry name" value="Ribbon_hlx_hlx"/>
</dbReference>
<proteinExistence type="predicted"/>
<gene>
    <name evidence="2" type="ORF">CH338_10185</name>
</gene>
<evidence type="ECO:0000313" key="2">
    <source>
        <dbReference type="EMBL" id="RAI39189.1"/>
    </source>
</evidence>
<organism evidence="2 3">
    <name type="scientific">Rhodoplanes elegans</name>
    <dbReference type="NCBI Taxonomy" id="29408"/>
    <lineage>
        <taxon>Bacteria</taxon>
        <taxon>Pseudomonadati</taxon>
        <taxon>Pseudomonadota</taxon>
        <taxon>Alphaproteobacteria</taxon>
        <taxon>Hyphomicrobiales</taxon>
        <taxon>Nitrobacteraceae</taxon>
        <taxon>Rhodoplanes</taxon>
    </lineage>
</organism>
<dbReference type="AlphaFoldDB" id="A0A327KKC9"/>
<dbReference type="RefSeq" id="WP_111356990.1">
    <property type="nucleotide sequence ID" value="NZ_NHSK01000004.1"/>
</dbReference>
<feature type="compositionally biased region" description="Pro residues" evidence="1">
    <location>
        <begin position="38"/>
        <end position="47"/>
    </location>
</feature>
<dbReference type="EMBL" id="NPEU01000086">
    <property type="protein sequence ID" value="RAI39189.1"/>
    <property type="molecule type" value="Genomic_DNA"/>
</dbReference>
<feature type="region of interest" description="Disordered" evidence="1">
    <location>
        <begin position="28"/>
        <end position="63"/>
    </location>
</feature>
<reference evidence="2 3" key="1">
    <citation type="submission" date="2017-07" db="EMBL/GenBank/DDBJ databases">
        <title>Draft Genome Sequences of Select Purple Nonsulfur Bacteria.</title>
        <authorList>
            <person name="Lasarre B."/>
            <person name="Mckinlay J.B."/>
        </authorList>
    </citation>
    <scope>NUCLEOTIDE SEQUENCE [LARGE SCALE GENOMIC DNA]</scope>
    <source>
        <strain evidence="2 3">DSM 11907</strain>
    </source>
</reference>
<sequence>MSSAPSPKGRRVTLDALAKGAAVPQATEALVETRQEPAAPPPAPPEAVAPAARSGSSRDKYPSATVYLPKKAIRLIKEISLEEDRRISDILAEAVDEYLTRRGHPSLEQLSK</sequence>
<dbReference type="SUPFAM" id="SSF47598">
    <property type="entry name" value="Ribbon-helix-helix"/>
    <property type="match status" value="1"/>
</dbReference>
<dbReference type="GO" id="GO:0006355">
    <property type="term" value="P:regulation of DNA-templated transcription"/>
    <property type="evidence" value="ECO:0007669"/>
    <property type="project" value="InterPro"/>
</dbReference>
<evidence type="ECO:0008006" key="4">
    <source>
        <dbReference type="Google" id="ProtNLM"/>
    </source>
</evidence>
<protein>
    <recommendedName>
        <fullName evidence="4">CopG family transcriptional regulator</fullName>
    </recommendedName>
</protein>
<accession>A0A327KKC9</accession>
<name>A0A327KKC9_9BRAD</name>
<dbReference type="Proteomes" id="UP000248863">
    <property type="component" value="Unassembled WGS sequence"/>
</dbReference>
<evidence type="ECO:0000256" key="1">
    <source>
        <dbReference type="SAM" id="MobiDB-lite"/>
    </source>
</evidence>